<reference evidence="2" key="1">
    <citation type="submission" date="2022-04" db="EMBL/GenBank/DDBJ databases">
        <title>Roseomonas acroporae sp. nov., isolated from coral Acropora digitifera.</title>
        <authorList>
            <person name="Sun H."/>
        </authorList>
    </citation>
    <scope>NUCLEOTIDE SEQUENCE</scope>
    <source>
        <strain evidence="2">NAR14</strain>
    </source>
</reference>
<proteinExistence type="predicted"/>
<dbReference type="EMBL" id="JALPRX010000071">
    <property type="protein sequence ID" value="MCK8785966.1"/>
    <property type="molecule type" value="Genomic_DNA"/>
</dbReference>
<dbReference type="GO" id="GO:0008410">
    <property type="term" value="F:CoA-transferase activity"/>
    <property type="evidence" value="ECO:0007669"/>
    <property type="project" value="TreeGrafter"/>
</dbReference>
<dbReference type="PANTHER" id="PTHR48207:SF3">
    <property type="entry name" value="SUCCINATE--HYDROXYMETHYLGLUTARATE COA-TRANSFERASE"/>
    <property type="match status" value="1"/>
</dbReference>
<dbReference type="AlphaFoldDB" id="A0A9X2BWE1"/>
<organism evidence="2 3">
    <name type="scientific">Roseomonas acroporae</name>
    <dbReference type="NCBI Taxonomy" id="2937791"/>
    <lineage>
        <taxon>Bacteria</taxon>
        <taxon>Pseudomonadati</taxon>
        <taxon>Pseudomonadota</taxon>
        <taxon>Alphaproteobacteria</taxon>
        <taxon>Acetobacterales</taxon>
        <taxon>Roseomonadaceae</taxon>
        <taxon>Roseomonas</taxon>
    </lineage>
</organism>
<evidence type="ECO:0000313" key="2">
    <source>
        <dbReference type="EMBL" id="MCK8785966.1"/>
    </source>
</evidence>
<dbReference type="RefSeq" id="WP_248668085.1">
    <property type="nucleotide sequence ID" value="NZ_JALPRX010000071.1"/>
</dbReference>
<keyword evidence="3" id="KW-1185">Reference proteome</keyword>
<dbReference type="InterPro" id="IPR044855">
    <property type="entry name" value="CoA-Trfase_III_dom3_sf"/>
</dbReference>
<keyword evidence="1 2" id="KW-0808">Transferase</keyword>
<dbReference type="Proteomes" id="UP001139516">
    <property type="component" value="Unassembled WGS sequence"/>
</dbReference>
<accession>A0A9X2BWE1</accession>
<dbReference type="Pfam" id="PF02515">
    <property type="entry name" value="CoA_transf_3"/>
    <property type="match status" value="2"/>
</dbReference>
<dbReference type="InterPro" id="IPR003673">
    <property type="entry name" value="CoA-Trfase_fam_III"/>
</dbReference>
<sequence>MTAAPRHAQPLAAIRVAEVGGGVALAYAGKLFADFGAEVLKAEPPEGDPLRHAPPLVEAGEGAESALFAWLNTNKRGLIADPARLPGLVADCDVLLDARPRAEREALPLAPRGIALALSWFGDSGPYRDFAATDTTCRALSGIFACTGPAEGPPAMLGGIAGEVVGGLAAFNAVAAHLLGGPPGGPLGGPAADGQPARLELSVHEANIAIAEYQATQGLTNPEVERRHGVNRFAPTSPLGVYPCREGWLGVTVVTPAQFRAFCDMIGAPELGRDPRYVMGIERLQHADALEALFAPHLAQRTAMEWFEEALRRRLPFAVVPDMAGLLATPTHRARDAFQRVRIGDAEFEGPTLPQRLTRTPPLATGTAPRLGEHDASPLAARSVTPLAARPVTPQAARPAGALPLAGLRVVDLSMGWAGPLCTRQLADLGTEVIKVEACQYPDWWRGVDPRPAFFESRQYERDLRFCVLNRNKRGITLDLTDPEGAALLRQLVRGADAVVENYAREVLPKLGLDYKVLSAERPDLVMLSMPAFGGEGPWRDARAYGSTLEHASGLPSVSGEPDWPPTTNQLAYGDPIGGLNGAAALLAALLYRQRTGEGQHIDLAQVECLFPLVAPWIVAQSATGSPGPRWGNRHPTQAPHGCFPCGDGEWLAVAVTDDAAWARLCDAIGRPDLGADPALATLDGRRTREGALEAAIADWTRRHDSDAAMQALQAAGIAAGTVRWPTRLREDPHLLARGFWQPAERAFIGAHGQPSAPFRPAGGAPFAVRRPAPTLGEHNAAVLGGELGLDGAALARLAAAGVIGDRAVPVAERKGRASAA</sequence>
<name>A0A9X2BWE1_9PROT</name>
<dbReference type="Gene3D" id="3.40.50.10540">
    <property type="entry name" value="Crotonobetainyl-coa:carnitine coa-transferase, domain 1"/>
    <property type="match status" value="2"/>
</dbReference>
<comment type="caution">
    <text evidence="2">The sequence shown here is derived from an EMBL/GenBank/DDBJ whole genome shotgun (WGS) entry which is preliminary data.</text>
</comment>
<evidence type="ECO:0000256" key="1">
    <source>
        <dbReference type="ARBA" id="ARBA00022679"/>
    </source>
</evidence>
<dbReference type="PANTHER" id="PTHR48207">
    <property type="entry name" value="SUCCINATE--HYDROXYMETHYLGLUTARATE COA-TRANSFERASE"/>
    <property type="match status" value="1"/>
</dbReference>
<gene>
    <name evidence="2" type="ORF">M0638_16435</name>
</gene>
<dbReference type="SUPFAM" id="SSF89796">
    <property type="entry name" value="CoA-transferase family III (CaiB/BaiF)"/>
    <property type="match status" value="2"/>
</dbReference>
<protein>
    <submittedName>
        <fullName evidence="2">CoA transferase</fullName>
    </submittedName>
</protein>
<evidence type="ECO:0000313" key="3">
    <source>
        <dbReference type="Proteomes" id="UP001139516"/>
    </source>
</evidence>
<dbReference type="InterPro" id="IPR023606">
    <property type="entry name" value="CoA-Trfase_III_dom_1_sf"/>
</dbReference>
<dbReference type="InterPro" id="IPR050483">
    <property type="entry name" value="CoA-transferase_III_domain"/>
</dbReference>
<dbReference type="Gene3D" id="3.30.1540.10">
    <property type="entry name" value="formyl-coa transferase, domain 3"/>
    <property type="match status" value="2"/>
</dbReference>